<organism evidence="2 3">
    <name type="scientific">Dothidotthia symphoricarpi CBS 119687</name>
    <dbReference type="NCBI Taxonomy" id="1392245"/>
    <lineage>
        <taxon>Eukaryota</taxon>
        <taxon>Fungi</taxon>
        <taxon>Dikarya</taxon>
        <taxon>Ascomycota</taxon>
        <taxon>Pezizomycotina</taxon>
        <taxon>Dothideomycetes</taxon>
        <taxon>Pleosporomycetidae</taxon>
        <taxon>Pleosporales</taxon>
        <taxon>Dothidotthiaceae</taxon>
        <taxon>Dothidotthia</taxon>
    </lineage>
</organism>
<reference evidence="2" key="1">
    <citation type="journal article" date="2020" name="Stud. Mycol.">
        <title>101 Dothideomycetes genomes: a test case for predicting lifestyles and emergence of pathogens.</title>
        <authorList>
            <person name="Haridas S."/>
            <person name="Albert R."/>
            <person name="Binder M."/>
            <person name="Bloem J."/>
            <person name="Labutti K."/>
            <person name="Salamov A."/>
            <person name="Andreopoulos B."/>
            <person name="Baker S."/>
            <person name="Barry K."/>
            <person name="Bills G."/>
            <person name="Bluhm B."/>
            <person name="Cannon C."/>
            <person name="Castanera R."/>
            <person name="Culley D."/>
            <person name="Daum C."/>
            <person name="Ezra D."/>
            <person name="Gonzalez J."/>
            <person name="Henrissat B."/>
            <person name="Kuo A."/>
            <person name="Liang C."/>
            <person name="Lipzen A."/>
            <person name="Lutzoni F."/>
            <person name="Magnuson J."/>
            <person name="Mondo S."/>
            <person name="Nolan M."/>
            <person name="Ohm R."/>
            <person name="Pangilinan J."/>
            <person name="Park H.-J."/>
            <person name="Ramirez L."/>
            <person name="Alfaro M."/>
            <person name="Sun H."/>
            <person name="Tritt A."/>
            <person name="Yoshinaga Y."/>
            <person name="Zwiers L.-H."/>
            <person name="Turgeon B."/>
            <person name="Goodwin S."/>
            <person name="Spatafora J."/>
            <person name="Crous P."/>
            <person name="Grigoriev I."/>
        </authorList>
    </citation>
    <scope>NUCLEOTIDE SEQUENCE</scope>
    <source>
        <strain evidence="2">CBS 119687</strain>
    </source>
</reference>
<dbReference type="AlphaFoldDB" id="A0A6A6APA9"/>
<name>A0A6A6APA9_9PLEO</name>
<dbReference type="GeneID" id="54405951"/>
<keyword evidence="3" id="KW-1185">Reference proteome</keyword>
<protein>
    <submittedName>
        <fullName evidence="2">Uncharacterized protein</fullName>
    </submittedName>
</protein>
<dbReference type="RefSeq" id="XP_033528017.1">
    <property type="nucleotide sequence ID" value="XM_033665519.1"/>
</dbReference>
<sequence>MCSFTHVKPYTPATRRTSLNMSRIPVPAPPTMEQNPHIQASVLFHPIDLDEYAQWRDPHENYGWTPLPTAFEYADFLAWRDAEKTRKPVPLIDAEAEAHLNTGGQIAITCGHAVHAGHPTLGENGASEGQEVERCPRCVVDAYVQLLGALRGRWDEAGGPWKEQRVVPTEQVRKAYTRTKTEFANAVQELEDIAVAEVEWEAAHPAYDVQIVGKYAAVGALQDYVERARFGFPAEFLDESVLPKKVKPRRRNLRVRFSGDTPQDTRHRPYELFSRNCIAYEPETHACVDEDGWEDHGLAHDWEFNVKQCRVLFCDKPPERPDVTYRELTAEDHKERMLKHVQTWLAMMDPTWVVGWTDVLRTTTDMFFVWKRDVRKGGPDEFDCWERQASFVGTNLEAHARLVGDIDEDDEAGNVGIKEQDEEGQGMVGIEASLEEDDFWDPEDDDMVVSDCEDEKTEAGGENAVTPQSPREQEDGMVDEGLEDDHEMEE</sequence>
<gene>
    <name evidence="2" type="ORF">P153DRAFT_332635</name>
</gene>
<dbReference type="OrthoDB" id="3798487at2759"/>
<evidence type="ECO:0000313" key="3">
    <source>
        <dbReference type="Proteomes" id="UP000799771"/>
    </source>
</evidence>
<feature type="compositionally biased region" description="Acidic residues" evidence="1">
    <location>
        <begin position="433"/>
        <end position="456"/>
    </location>
</feature>
<evidence type="ECO:0000256" key="1">
    <source>
        <dbReference type="SAM" id="MobiDB-lite"/>
    </source>
</evidence>
<evidence type="ECO:0000313" key="2">
    <source>
        <dbReference type="EMBL" id="KAF2133630.1"/>
    </source>
</evidence>
<accession>A0A6A6APA9</accession>
<feature type="compositionally biased region" description="Acidic residues" evidence="1">
    <location>
        <begin position="475"/>
        <end position="490"/>
    </location>
</feature>
<proteinExistence type="predicted"/>
<dbReference type="Proteomes" id="UP000799771">
    <property type="component" value="Unassembled WGS sequence"/>
</dbReference>
<feature type="region of interest" description="Disordered" evidence="1">
    <location>
        <begin position="432"/>
        <end position="490"/>
    </location>
</feature>
<dbReference type="EMBL" id="ML977499">
    <property type="protein sequence ID" value="KAF2133630.1"/>
    <property type="molecule type" value="Genomic_DNA"/>
</dbReference>